<protein>
    <recommendedName>
        <fullName evidence="4">Histidine kinase</fullName>
    </recommendedName>
</protein>
<keyword evidence="3" id="KW-1185">Reference proteome</keyword>
<dbReference type="AlphaFoldDB" id="A0A4Q2RUH3"/>
<reference evidence="2 3" key="1">
    <citation type="submission" date="2019-01" db="EMBL/GenBank/DDBJ databases">
        <title>Novel species of Nocardioides.</title>
        <authorList>
            <person name="Liu Q."/>
            <person name="Xin Y.-H."/>
        </authorList>
    </citation>
    <scope>NUCLEOTIDE SEQUENCE [LARGE SCALE GENOMIC DNA]</scope>
    <source>
        <strain evidence="2 3">HLT3-15</strain>
    </source>
</reference>
<keyword evidence="1" id="KW-0472">Membrane</keyword>
<proteinExistence type="predicted"/>
<dbReference type="Proteomes" id="UP000291838">
    <property type="component" value="Unassembled WGS sequence"/>
</dbReference>
<feature type="transmembrane region" description="Helical" evidence="1">
    <location>
        <begin position="44"/>
        <end position="61"/>
    </location>
</feature>
<evidence type="ECO:0000313" key="3">
    <source>
        <dbReference type="Proteomes" id="UP000291838"/>
    </source>
</evidence>
<comment type="caution">
    <text evidence="2">The sequence shown here is derived from an EMBL/GenBank/DDBJ whole genome shotgun (WGS) entry which is preliminary data.</text>
</comment>
<feature type="transmembrane region" description="Helical" evidence="1">
    <location>
        <begin position="20"/>
        <end position="38"/>
    </location>
</feature>
<gene>
    <name evidence="2" type="ORF">EUA06_05945</name>
</gene>
<evidence type="ECO:0000313" key="2">
    <source>
        <dbReference type="EMBL" id="RYB92488.1"/>
    </source>
</evidence>
<accession>A0A4Q2RUH3</accession>
<name>A0A4Q2RUH3_9ACTN</name>
<dbReference type="OrthoDB" id="3784865at2"/>
<feature type="transmembrane region" description="Helical" evidence="1">
    <location>
        <begin position="66"/>
        <end position="83"/>
    </location>
</feature>
<evidence type="ECO:0000256" key="1">
    <source>
        <dbReference type="SAM" id="Phobius"/>
    </source>
</evidence>
<organism evidence="2 3">
    <name type="scientific">Nocardioides glacieisoli</name>
    <dbReference type="NCBI Taxonomy" id="1168730"/>
    <lineage>
        <taxon>Bacteria</taxon>
        <taxon>Bacillati</taxon>
        <taxon>Actinomycetota</taxon>
        <taxon>Actinomycetes</taxon>
        <taxon>Propionibacteriales</taxon>
        <taxon>Nocardioidaceae</taxon>
        <taxon>Nocardioides</taxon>
    </lineage>
</organism>
<sequence>MTSSSSHVYVPWFSRRPRLALAGVLAMFVAITAARLALGDDPTVGITLFYVVPISLVALAWGRLPGVVASASALALLALWVAIDGVDLTPLGWAARVVPIMLVGLVLGDASDRLRRAEQARVEQVERELLHREAVEINDSLLQDMAAAKWALEAGRSDVGLERLSEAIASGQKLVSQLIRDSAMGPLDISSDVRPR</sequence>
<evidence type="ECO:0008006" key="4">
    <source>
        <dbReference type="Google" id="ProtNLM"/>
    </source>
</evidence>
<keyword evidence="1" id="KW-1133">Transmembrane helix</keyword>
<dbReference type="EMBL" id="SDWS01000002">
    <property type="protein sequence ID" value="RYB92488.1"/>
    <property type="molecule type" value="Genomic_DNA"/>
</dbReference>
<dbReference type="RefSeq" id="WP_129474093.1">
    <property type="nucleotide sequence ID" value="NZ_SDWS01000002.1"/>
</dbReference>
<keyword evidence="1" id="KW-0812">Transmembrane</keyword>
<feature type="transmembrane region" description="Helical" evidence="1">
    <location>
        <begin position="89"/>
        <end position="108"/>
    </location>
</feature>